<evidence type="ECO:0000256" key="4">
    <source>
        <dbReference type="ARBA" id="ARBA00022803"/>
    </source>
</evidence>
<reference evidence="7 8" key="1">
    <citation type="submission" date="2016-07" db="EMBL/GenBank/DDBJ databases">
        <title>Genome and transcriptome analysis of iron-reducing fermentative bacteria Anoxybacter fermentans.</title>
        <authorList>
            <person name="Zeng X."/>
            <person name="Shao Z."/>
        </authorList>
    </citation>
    <scope>NUCLEOTIDE SEQUENCE [LARGE SCALE GENOMIC DNA]</scope>
    <source>
        <strain evidence="7 8">DY22613</strain>
    </source>
</reference>
<evidence type="ECO:0000313" key="8">
    <source>
        <dbReference type="Proteomes" id="UP000267250"/>
    </source>
</evidence>
<dbReference type="Gene3D" id="1.25.40.10">
    <property type="entry name" value="Tetratricopeptide repeat domain"/>
    <property type="match status" value="2"/>
</dbReference>
<dbReference type="KEGG" id="aft:BBF96_15335"/>
<keyword evidence="8" id="KW-1185">Reference proteome</keyword>
<dbReference type="Pfam" id="PF13424">
    <property type="entry name" value="TPR_12"/>
    <property type="match status" value="1"/>
</dbReference>
<keyword evidence="2" id="KW-0963">Cytoplasm</keyword>
<accession>A0A3Q9HUF4</accession>
<sequence length="368" mass="43900">MERNILKIDLADDADVSNLSKIKTLLYHHLQHKPSPPLIGKLYLNQGLVYCKIKNYPLAHEAWEKAASYFKDFSDPFNLALTYYYQGLLFSEEEEVVKALEKWNQVLVLLSDDQEEKALLKCQTLYQIGKTLLEIGELERANEYLKKGARIAKQGKYIYEEALITQELARVWVKMGEWNRALQLYYKTIAKWKELKEERRIGMVLDDLGYLYCQLGDVKKAINAFKYSLRIQKKYQDEDLSQTLLQLGRLYLRIDPEKTKYYCQEIIKILLEELGYRFTEAQEKQLAHVFFLMGLYCREKSDRKNMLMFLKQSLSIYKKFHMEAQWYEVYKIYKKYAQSKIEERFNEAKELVNQLVHHEKLRLHKFIG</sequence>
<keyword evidence="4 6" id="KW-0802">TPR repeat</keyword>
<evidence type="ECO:0000313" key="7">
    <source>
        <dbReference type="EMBL" id="AZR74626.1"/>
    </source>
</evidence>
<protein>
    <submittedName>
        <fullName evidence="7">Uncharacterized protein</fullName>
    </submittedName>
</protein>
<name>A0A3Q9HUF4_9FIRM</name>
<dbReference type="SMART" id="SM00028">
    <property type="entry name" value="TPR"/>
    <property type="match status" value="6"/>
</dbReference>
<evidence type="ECO:0000256" key="5">
    <source>
        <dbReference type="ARBA" id="ARBA00038253"/>
    </source>
</evidence>
<dbReference type="PROSITE" id="PS50005">
    <property type="entry name" value="TPR"/>
    <property type="match status" value="1"/>
</dbReference>
<evidence type="ECO:0000256" key="2">
    <source>
        <dbReference type="ARBA" id="ARBA00022490"/>
    </source>
</evidence>
<organism evidence="7 8">
    <name type="scientific">Anoxybacter fermentans</name>
    <dbReference type="NCBI Taxonomy" id="1323375"/>
    <lineage>
        <taxon>Bacteria</taxon>
        <taxon>Bacillati</taxon>
        <taxon>Bacillota</taxon>
        <taxon>Clostridia</taxon>
        <taxon>Halanaerobiales</taxon>
        <taxon>Anoxybacter</taxon>
    </lineage>
</organism>
<evidence type="ECO:0000256" key="3">
    <source>
        <dbReference type="ARBA" id="ARBA00022737"/>
    </source>
</evidence>
<comment type="subcellular location">
    <subcellularLocation>
        <location evidence="1">Cytoplasm</location>
    </subcellularLocation>
</comment>
<dbReference type="InterPro" id="IPR019734">
    <property type="entry name" value="TPR_rpt"/>
</dbReference>
<gene>
    <name evidence="7" type="ORF">BBF96_15335</name>
</gene>
<dbReference type="PANTHER" id="PTHR46630:SF1">
    <property type="entry name" value="TETRATRICOPEPTIDE REPEAT PROTEIN 29"/>
    <property type="match status" value="1"/>
</dbReference>
<dbReference type="Proteomes" id="UP000267250">
    <property type="component" value="Chromosome"/>
</dbReference>
<dbReference type="InterPro" id="IPR011990">
    <property type="entry name" value="TPR-like_helical_dom_sf"/>
</dbReference>
<evidence type="ECO:0000256" key="1">
    <source>
        <dbReference type="ARBA" id="ARBA00004496"/>
    </source>
</evidence>
<dbReference type="InterPro" id="IPR051476">
    <property type="entry name" value="Bac_ResReg_Asp_Phosphatase"/>
</dbReference>
<dbReference type="RefSeq" id="WP_127017990.1">
    <property type="nucleotide sequence ID" value="NZ_CP016379.1"/>
</dbReference>
<dbReference type="PANTHER" id="PTHR46630">
    <property type="entry name" value="TETRATRICOPEPTIDE REPEAT PROTEIN 29"/>
    <property type="match status" value="1"/>
</dbReference>
<feature type="repeat" description="TPR" evidence="6">
    <location>
        <begin position="202"/>
        <end position="235"/>
    </location>
</feature>
<proteinExistence type="inferred from homology"/>
<comment type="similarity">
    <text evidence="5">Belongs to the Rap family.</text>
</comment>
<dbReference type="EMBL" id="CP016379">
    <property type="protein sequence ID" value="AZR74626.1"/>
    <property type="molecule type" value="Genomic_DNA"/>
</dbReference>
<dbReference type="SUPFAM" id="SSF48452">
    <property type="entry name" value="TPR-like"/>
    <property type="match status" value="2"/>
</dbReference>
<keyword evidence="3" id="KW-0677">Repeat</keyword>
<dbReference type="AlphaFoldDB" id="A0A3Q9HUF4"/>
<dbReference type="GO" id="GO:0005737">
    <property type="term" value="C:cytoplasm"/>
    <property type="evidence" value="ECO:0007669"/>
    <property type="project" value="UniProtKB-SubCell"/>
</dbReference>
<evidence type="ECO:0000256" key="6">
    <source>
        <dbReference type="PROSITE-ProRule" id="PRU00339"/>
    </source>
</evidence>
<dbReference type="OrthoDB" id="9816462at2"/>